<gene>
    <name evidence="3" type="ORF">DERF_012122</name>
</gene>
<protein>
    <submittedName>
        <fullName evidence="3">Uncharacterized protein</fullName>
    </submittedName>
</protein>
<proteinExistence type="predicted"/>
<comment type="caution">
    <text evidence="3">The sequence shown here is derived from an EMBL/GenBank/DDBJ whole genome shotgun (WGS) entry which is preliminary data.</text>
</comment>
<accession>A0A922HPA7</accession>
<dbReference type="EMBL" id="ASGP02000006">
    <property type="protein sequence ID" value="KAH9501264.1"/>
    <property type="molecule type" value="Genomic_DNA"/>
</dbReference>
<reference evidence="3" key="1">
    <citation type="submission" date="2013-05" db="EMBL/GenBank/DDBJ databases">
        <authorList>
            <person name="Yim A.K.Y."/>
            <person name="Chan T.F."/>
            <person name="Ji K.M."/>
            <person name="Liu X.Y."/>
            <person name="Zhou J.W."/>
            <person name="Li R.Q."/>
            <person name="Yang K.Y."/>
            <person name="Li J."/>
            <person name="Li M."/>
            <person name="Law P.T.W."/>
            <person name="Wu Y.L."/>
            <person name="Cai Z.L."/>
            <person name="Qin H."/>
            <person name="Bao Y."/>
            <person name="Leung R.K.K."/>
            <person name="Ng P.K.S."/>
            <person name="Zou J."/>
            <person name="Zhong X.J."/>
            <person name="Ran P.X."/>
            <person name="Zhong N.S."/>
            <person name="Liu Z.G."/>
            <person name="Tsui S.K.W."/>
        </authorList>
    </citation>
    <scope>NUCLEOTIDE SEQUENCE</scope>
    <source>
        <strain evidence="3">Derf</strain>
        <tissue evidence="3">Whole organism</tissue>
    </source>
</reference>
<evidence type="ECO:0000313" key="4">
    <source>
        <dbReference type="Proteomes" id="UP000790347"/>
    </source>
</evidence>
<organism evidence="3 4">
    <name type="scientific">Dermatophagoides farinae</name>
    <name type="common">American house dust mite</name>
    <dbReference type="NCBI Taxonomy" id="6954"/>
    <lineage>
        <taxon>Eukaryota</taxon>
        <taxon>Metazoa</taxon>
        <taxon>Ecdysozoa</taxon>
        <taxon>Arthropoda</taxon>
        <taxon>Chelicerata</taxon>
        <taxon>Arachnida</taxon>
        <taxon>Acari</taxon>
        <taxon>Acariformes</taxon>
        <taxon>Sarcoptiformes</taxon>
        <taxon>Astigmata</taxon>
        <taxon>Psoroptidia</taxon>
        <taxon>Analgoidea</taxon>
        <taxon>Pyroglyphidae</taxon>
        <taxon>Dermatophagoidinae</taxon>
        <taxon>Dermatophagoides</taxon>
    </lineage>
</organism>
<evidence type="ECO:0000313" key="3">
    <source>
        <dbReference type="EMBL" id="KAH9501264.1"/>
    </source>
</evidence>
<keyword evidence="2" id="KW-1133">Transmembrane helix</keyword>
<dbReference type="Proteomes" id="UP000790347">
    <property type="component" value="Unassembled WGS sequence"/>
</dbReference>
<keyword evidence="4" id="KW-1185">Reference proteome</keyword>
<name>A0A922HPA7_DERFA</name>
<sequence>MSMQVTDTLSYIQTSNTRINLQGFGPNLLEQQQQSSTRTEQQQQQQQQYSSSSSNYVQHLQTENFFQRMTKNEKRLSILVGVFAILTIIFLITTIIFASKYSHCKK</sequence>
<keyword evidence="2" id="KW-0472">Membrane</keyword>
<feature type="region of interest" description="Disordered" evidence="1">
    <location>
        <begin position="31"/>
        <end position="55"/>
    </location>
</feature>
<evidence type="ECO:0000256" key="1">
    <source>
        <dbReference type="SAM" id="MobiDB-lite"/>
    </source>
</evidence>
<evidence type="ECO:0000256" key="2">
    <source>
        <dbReference type="SAM" id="Phobius"/>
    </source>
</evidence>
<dbReference type="AlphaFoldDB" id="A0A922HPA7"/>
<feature type="compositionally biased region" description="Low complexity" evidence="1">
    <location>
        <begin position="31"/>
        <end position="54"/>
    </location>
</feature>
<feature type="transmembrane region" description="Helical" evidence="2">
    <location>
        <begin position="76"/>
        <end position="98"/>
    </location>
</feature>
<keyword evidence="2" id="KW-0812">Transmembrane</keyword>
<reference evidence="3" key="2">
    <citation type="journal article" date="2022" name="Res Sq">
        <title>Comparative Genomics Reveals Insights into the Divergent Evolution of Astigmatic Mites and Household Pest Adaptations.</title>
        <authorList>
            <person name="Xiong Q."/>
            <person name="Wan A.T.-Y."/>
            <person name="Liu X.-Y."/>
            <person name="Fung C.S.-H."/>
            <person name="Xiao X."/>
            <person name="Malainual N."/>
            <person name="Hou J."/>
            <person name="Wang L."/>
            <person name="Wang M."/>
            <person name="Yang K."/>
            <person name="Cui Y."/>
            <person name="Leung E."/>
            <person name="Nong W."/>
            <person name="Shin S.-K."/>
            <person name="Au S."/>
            <person name="Jeong K.Y."/>
            <person name="Chew F.T."/>
            <person name="Hui J."/>
            <person name="Leung T.F."/>
            <person name="Tungtrongchitr A."/>
            <person name="Zhong N."/>
            <person name="Liu Z."/>
            <person name="Tsui S."/>
        </authorList>
    </citation>
    <scope>NUCLEOTIDE SEQUENCE</scope>
    <source>
        <strain evidence="3">Derf</strain>
        <tissue evidence="3">Whole organism</tissue>
    </source>
</reference>